<dbReference type="CDD" id="cd00063">
    <property type="entry name" value="FN3"/>
    <property type="match status" value="3"/>
</dbReference>
<dbReference type="Proteomes" id="UP000085678">
    <property type="component" value="Unplaced"/>
</dbReference>
<dbReference type="InterPro" id="IPR026966">
    <property type="entry name" value="Neurofascin/L1/NrCAM_C"/>
</dbReference>
<evidence type="ECO:0000259" key="17">
    <source>
        <dbReference type="PROSITE" id="PS50853"/>
    </source>
</evidence>
<dbReference type="InterPro" id="IPR003599">
    <property type="entry name" value="Ig_sub"/>
</dbReference>
<dbReference type="GO" id="GO:0007411">
    <property type="term" value="P:axon guidance"/>
    <property type="evidence" value="ECO:0007669"/>
    <property type="project" value="TreeGrafter"/>
</dbReference>
<evidence type="ECO:0000256" key="14">
    <source>
        <dbReference type="SAM" id="Phobius"/>
    </source>
</evidence>
<keyword evidence="18" id="KW-1185">Reference proteome</keyword>
<dbReference type="SMART" id="SM00409">
    <property type="entry name" value="IG"/>
    <property type="match status" value="6"/>
</dbReference>
<comment type="similarity">
    <text evidence="3">Belongs to the protein kinase superfamily. CAMK Ser/Thr protein kinase family.</text>
</comment>
<dbReference type="PROSITE" id="PS50835">
    <property type="entry name" value="IG_LIKE"/>
    <property type="match status" value="6"/>
</dbReference>
<dbReference type="Pfam" id="PF00041">
    <property type="entry name" value="fn3"/>
    <property type="match status" value="2"/>
</dbReference>
<keyword evidence="6" id="KW-0677">Repeat</keyword>
<evidence type="ECO:0000313" key="18">
    <source>
        <dbReference type="Proteomes" id="UP000085678"/>
    </source>
</evidence>
<dbReference type="GeneID" id="106151327"/>
<proteinExistence type="inferred from homology"/>
<gene>
    <name evidence="19" type="primary">LOC106151327</name>
</gene>
<sequence>MDMLQLCFVAVLIKGVSGFLIPVNHTSPPDLIEQAEQLVYFEAGQPLEVPCYAEGRPQPRYTWSKGVELFEPDEEDNVTMVSGRGTLRFQHPDGTIEGVYQCRISNGEGPIAWSHFIKLVQAYIVEPTTTFEEQASSGDTISNNVDVGDSLILDCAVPPCVPPPKITWMIGNDGLPPRPVQLGERVAVDDHGRLIFTNVQPTDAQDGNLYFCAVENPFLKKSVHGEGQTIFPRGDISVAPRTPPSILWSPAQHIVVLQNETVRAKCVFKGNPTPRITWSILRGDRPLPDRASIESGSTELVIDNVQFEDGGQYKCFAQNSEGSAHKSFVLSVEAKPEWIAKPENQRASEGDNVTFVCEASGKPLPTVEWFINGLPLSDMRSHPRRIVTDTSLTFLNVVPSDTAVVQCNVSNIHGYMYQNAYLNVLRIPPTFTSRLPSALTVMEGSAVKIACGVYGAPKPNVTWLFKSKIVPLDNEDPLTGSLYHIRANNTLVIRHVNQEDTGVYQCIAVNTYGELRSSGNLTVLTATRAVEGLQRYQVVKEAGSTIELKGAVSVDSSLRSSLTYRWYKNGQLIQVDNSPHYTLYSNGSLFISSTLVGDSGSYTCNASTSRDFVIISARVIIQGPPDPPQRVRVHQLSSRLVRISWDASNDNNALVKRFTIDQRSVSLATNASVSTIRYTINGTKLWENLEVRPWRNYTYKVVAWNSIGQSEPSLETVNSTLTVPPDVPERHPGGVTLEDRDPNVLYISWEPLSSNEANGPGFYYLVRYWRTDLRTPVIEERRVTGVLANHVQVNVDNVHPYKVQVLAGNDVGVARHSVRNATGYSGSGVPTVTPNGLRVESFTRFPNTPQPEEDQQQVVLKWHGVDIHSQGIKGKFNGYVIRYWREGEPESSAKVIHIPVSGNGSLRRGLVSTENGLRVTVMDTRHEHQTSEAGGASYDSNVHVTVQGLPPYTRLHTQVAVRNTKHTGPASPTVTFTTPESAPGPVRDLTVQRLGPVITEFTFLPPREKNGILRNFSVEIEKVINGDPVRPSNILHVAVDNTTAHSRSLLTIGALEPQTTYRITVRAVTRAGAGEGSHVTITTPEMGPPGVPLVEVELHTLTSFNVSWISAYNPGTYFFVQYRLTGVGNWTSVSVDTRPSWHIVHGLHPGGHYEVRVAASYGRDYVSYSRVVTMTVPGTRKKTSFQVTSGLTSFNLSLKLDTKMAHVTPFYVQYKKVGASTWSRTDTETRKPWVVVQGLESGKQYDVRVVDITPSPQRAVKMVLPPEESITKPGIGLWFIILMAILLLALLILFIVCLVRRNRGNKYYVAENEKWRVAAGAPADYPSFQEYDKGAVDPSYPVVMDELDEADSFFGTDDFWDMDTYREDGSFIGQYTTQYTAKQDLTTTTTTYTSSYSHPVQYEQTTSGQSELAPLTENAEASSMGSDDIQLQCLTIKQV</sequence>
<dbReference type="SUPFAM" id="SSF48726">
    <property type="entry name" value="Immunoglobulin"/>
    <property type="match status" value="6"/>
</dbReference>
<feature type="compositionally biased region" description="Polar residues" evidence="13">
    <location>
        <begin position="970"/>
        <end position="980"/>
    </location>
</feature>
<comment type="subcellular location">
    <subcellularLocation>
        <location evidence="1">Cell membrane</location>
    </subcellularLocation>
    <subcellularLocation>
        <location evidence="2">Membrane</location>
        <topology evidence="2">Single-pass type I membrane protein</topology>
    </subcellularLocation>
</comment>
<dbReference type="InParanoid" id="A0A1S3H228"/>
<dbReference type="GO" id="GO:0007420">
    <property type="term" value="P:brain development"/>
    <property type="evidence" value="ECO:0007669"/>
    <property type="project" value="TreeGrafter"/>
</dbReference>
<keyword evidence="4" id="KW-1003">Cell membrane</keyword>
<evidence type="ECO:0000256" key="13">
    <source>
        <dbReference type="SAM" id="MobiDB-lite"/>
    </source>
</evidence>
<feature type="domain" description="Ig-like" evidence="16">
    <location>
        <begin position="244"/>
        <end position="331"/>
    </location>
</feature>
<feature type="domain" description="Fibronectin type-III" evidence="17">
    <location>
        <begin position="1088"/>
        <end position="1179"/>
    </location>
</feature>
<evidence type="ECO:0000256" key="10">
    <source>
        <dbReference type="ARBA" id="ARBA00023157"/>
    </source>
</evidence>
<accession>A0A1S3H228</accession>
<dbReference type="Pfam" id="PF13882">
    <property type="entry name" value="Bravo_FIGEY"/>
    <property type="match status" value="1"/>
</dbReference>
<evidence type="ECO:0000256" key="8">
    <source>
        <dbReference type="ARBA" id="ARBA00022989"/>
    </source>
</evidence>
<evidence type="ECO:0000256" key="12">
    <source>
        <dbReference type="ARBA" id="ARBA00023319"/>
    </source>
</evidence>
<keyword evidence="9 14" id="KW-0472">Membrane</keyword>
<evidence type="ECO:0000256" key="3">
    <source>
        <dbReference type="ARBA" id="ARBA00006692"/>
    </source>
</evidence>
<reference evidence="19" key="1">
    <citation type="submission" date="2025-08" db="UniProtKB">
        <authorList>
            <consortium name="RefSeq"/>
        </authorList>
    </citation>
    <scope>IDENTIFICATION</scope>
    <source>
        <tissue evidence="19">Gonads</tissue>
    </source>
</reference>
<dbReference type="GO" id="GO:0098632">
    <property type="term" value="F:cell-cell adhesion mediator activity"/>
    <property type="evidence" value="ECO:0007669"/>
    <property type="project" value="TreeGrafter"/>
</dbReference>
<feature type="transmembrane region" description="Helical" evidence="14">
    <location>
        <begin position="1275"/>
        <end position="1299"/>
    </location>
</feature>
<dbReference type="InterPro" id="IPR003598">
    <property type="entry name" value="Ig_sub2"/>
</dbReference>
<feature type="region of interest" description="Disordered" evidence="13">
    <location>
        <begin position="965"/>
        <end position="984"/>
    </location>
</feature>
<keyword evidence="11" id="KW-0325">Glycoprotein</keyword>
<evidence type="ECO:0000256" key="5">
    <source>
        <dbReference type="ARBA" id="ARBA00022692"/>
    </source>
</evidence>
<keyword evidence="10" id="KW-1015">Disulfide bond</keyword>
<dbReference type="InterPro" id="IPR007110">
    <property type="entry name" value="Ig-like_dom"/>
</dbReference>
<protein>
    <submittedName>
        <fullName evidence="19">Neuroglian</fullName>
    </submittedName>
</protein>
<feature type="chain" id="PRO_5010222737" evidence="15">
    <location>
        <begin position="19"/>
        <end position="1439"/>
    </location>
</feature>
<keyword evidence="12" id="KW-0393">Immunoglobulin domain</keyword>
<evidence type="ECO:0000256" key="11">
    <source>
        <dbReference type="ARBA" id="ARBA00023180"/>
    </source>
</evidence>
<keyword evidence="5 14" id="KW-0812">Transmembrane</keyword>
<dbReference type="OrthoDB" id="6244967at2759"/>
<dbReference type="InterPro" id="IPR003961">
    <property type="entry name" value="FN3_dom"/>
</dbReference>
<evidence type="ECO:0000256" key="15">
    <source>
        <dbReference type="SAM" id="SignalP"/>
    </source>
</evidence>
<feature type="domain" description="Fibronectin type-III" evidence="17">
    <location>
        <begin position="731"/>
        <end position="828"/>
    </location>
</feature>
<dbReference type="SUPFAM" id="SSF49265">
    <property type="entry name" value="Fibronectin type III"/>
    <property type="match status" value="3"/>
</dbReference>
<dbReference type="InterPro" id="IPR013098">
    <property type="entry name" value="Ig_I-set"/>
</dbReference>
<evidence type="ECO:0000256" key="9">
    <source>
        <dbReference type="ARBA" id="ARBA00023136"/>
    </source>
</evidence>
<evidence type="ECO:0000259" key="16">
    <source>
        <dbReference type="PROSITE" id="PS50835"/>
    </source>
</evidence>
<feature type="domain" description="Ig-like" evidence="16">
    <location>
        <begin position="127"/>
        <end position="224"/>
    </location>
</feature>
<dbReference type="GO" id="GO:0030424">
    <property type="term" value="C:axon"/>
    <property type="evidence" value="ECO:0007669"/>
    <property type="project" value="TreeGrafter"/>
</dbReference>
<dbReference type="InterPro" id="IPR013783">
    <property type="entry name" value="Ig-like_fold"/>
</dbReference>
<keyword evidence="7" id="KW-0130">Cell adhesion</keyword>
<dbReference type="FunFam" id="2.60.40.10:FF:000005">
    <property type="entry name" value="Neuronal cell adhesion molecule"/>
    <property type="match status" value="1"/>
</dbReference>
<feature type="domain" description="Fibronectin type-III" evidence="17">
    <location>
        <begin position="985"/>
        <end position="1087"/>
    </location>
</feature>
<feature type="domain" description="Ig-like" evidence="16">
    <location>
        <begin position="429"/>
        <end position="522"/>
    </location>
</feature>
<feature type="domain" description="Fibronectin type-III" evidence="17">
    <location>
        <begin position="627"/>
        <end position="726"/>
    </location>
</feature>
<keyword evidence="8 14" id="KW-1133">Transmembrane helix</keyword>
<dbReference type="KEGG" id="lak:106151327"/>
<feature type="domain" description="Ig-like" evidence="16">
    <location>
        <begin position="543"/>
        <end position="620"/>
    </location>
</feature>
<feature type="signal peptide" evidence="15">
    <location>
        <begin position="1"/>
        <end position="18"/>
    </location>
</feature>
<evidence type="ECO:0000256" key="2">
    <source>
        <dbReference type="ARBA" id="ARBA00004479"/>
    </source>
</evidence>
<evidence type="ECO:0000256" key="6">
    <source>
        <dbReference type="ARBA" id="ARBA00022737"/>
    </source>
</evidence>
<dbReference type="RefSeq" id="XP_013379997.1">
    <property type="nucleotide sequence ID" value="XM_013524543.1"/>
</dbReference>
<dbReference type="SMART" id="SM00060">
    <property type="entry name" value="FN3"/>
    <property type="match status" value="6"/>
</dbReference>
<feature type="domain" description="Ig-like" evidence="16">
    <location>
        <begin position="336"/>
        <end position="423"/>
    </location>
</feature>
<dbReference type="Pfam" id="PF07679">
    <property type="entry name" value="I-set"/>
    <property type="match status" value="2"/>
</dbReference>
<dbReference type="SMART" id="SM00408">
    <property type="entry name" value="IGc2"/>
    <property type="match status" value="6"/>
</dbReference>
<dbReference type="PROSITE" id="PS50853">
    <property type="entry name" value="FN3"/>
    <property type="match status" value="5"/>
</dbReference>
<dbReference type="FunFam" id="2.60.40.10:FF:000080">
    <property type="entry name" value="Myosin light chain kinase, smooth muscle"/>
    <property type="match status" value="1"/>
</dbReference>
<dbReference type="Pfam" id="PF13927">
    <property type="entry name" value="Ig_3"/>
    <property type="match status" value="2"/>
</dbReference>
<feature type="domain" description="Fibronectin type-III" evidence="17">
    <location>
        <begin position="889"/>
        <end position="981"/>
    </location>
</feature>
<dbReference type="GO" id="GO:0005886">
    <property type="term" value="C:plasma membrane"/>
    <property type="evidence" value="ECO:0007669"/>
    <property type="project" value="UniProtKB-SubCell"/>
</dbReference>
<dbReference type="STRING" id="7574.A0A1S3H228"/>
<evidence type="ECO:0000256" key="1">
    <source>
        <dbReference type="ARBA" id="ARBA00004236"/>
    </source>
</evidence>
<name>A0A1S3H228_LINAN</name>
<evidence type="ECO:0000256" key="4">
    <source>
        <dbReference type="ARBA" id="ARBA00022475"/>
    </source>
</evidence>
<dbReference type="CDD" id="cd00096">
    <property type="entry name" value="Ig"/>
    <property type="match status" value="1"/>
</dbReference>
<dbReference type="PANTHER" id="PTHR44170:SF6">
    <property type="entry name" value="CONTACTIN"/>
    <property type="match status" value="1"/>
</dbReference>
<feature type="domain" description="Ig-like" evidence="16">
    <location>
        <begin position="29"/>
        <end position="107"/>
    </location>
</feature>
<dbReference type="InterPro" id="IPR036116">
    <property type="entry name" value="FN3_sf"/>
</dbReference>
<dbReference type="InterPro" id="IPR036179">
    <property type="entry name" value="Ig-like_dom_sf"/>
</dbReference>
<evidence type="ECO:0000313" key="19">
    <source>
        <dbReference type="RefSeq" id="XP_013379997.1"/>
    </source>
</evidence>
<keyword evidence="15" id="KW-0732">Signal</keyword>
<organism evidence="18 19">
    <name type="scientific">Lingula anatina</name>
    <name type="common">Brachiopod</name>
    <name type="synonym">Lingula unguis</name>
    <dbReference type="NCBI Taxonomy" id="7574"/>
    <lineage>
        <taxon>Eukaryota</taxon>
        <taxon>Metazoa</taxon>
        <taxon>Spiralia</taxon>
        <taxon>Lophotrochozoa</taxon>
        <taxon>Brachiopoda</taxon>
        <taxon>Linguliformea</taxon>
        <taxon>Lingulata</taxon>
        <taxon>Lingulida</taxon>
        <taxon>Linguloidea</taxon>
        <taxon>Lingulidae</taxon>
        <taxon>Lingula</taxon>
    </lineage>
</organism>
<dbReference type="Gene3D" id="2.60.40.10">
    <property type="entry name" value="Immunoglobulins"/>
    <property type="match status" value="12"/>
</dbReference>
<evidence type="ECO:0000256" key="7">
    <source>
        <dbReference type="ARBA" id="ARBA00022889"/>
    </source>
</evidence>
<dbReference type="PANTHER" id="PTHR44170">
    <property type="entry name" value="PROTEIN SIDEKICK"/>
    <property type="match status" value="1"/>
</dbReference>